<dbReference type="RefSeq" id="WP_123217836.1">
    <property type="nucleotide sequence ID" value="NZ_RJTM01000144.1"/>
</dbReference>
<feature type="domain" description="HTH araC/xylS-type" evidence="4">
    <location>
        <begin position="179"/>
        <end position="277"/>
    </location>
</feature>
<keyword evidence="6" id="KW-1185">Reference proteome</keyword>
<gene>
    <name evidence="5" type="ORF">ED312_20190</name>
</gene>
<accession>A0A3N0DR86</accession>
<dbReference type="PANTHER" id="PTHR43280:SF32">
    <property type="entry name" value="TRANSCRIPTIONAL REGULATORY PROTEIN"/>
    <property type="match status" value="1"/>
</dbReference>
<evidence type="ECO:0000313" key="5">
    <source>
        <dbReference type="EMBL" id="RNL77986.1"/>
    </source>
</evidence>
<dbReference type="GO" id="GO:0043565">
    <property type="term" value="F:sequence-specific DNA binding"/>
    <property type="evidence" value="ECO:0007669"/>
    <property type="project" value="InterPro"/>
</dbReference>
<dbReference type="SMART" id="SM00342">
    <property type="entry name" value="HTH_ARAC"/>
    <property type="match status" value="1"/>
</dbReference>
<dbReference type="Proteomes" id="UP000267469">
    <property type="component" value="Unassembled WGS sequence"/>
</dbReference>
<keyword evidence="2" id="KW-0238">DNA-binding</keyword>
<dbReference type="EMBL" id="RJTM01000144">
    <property type="protein sequence ID" value="RNL77986.1"/>
    <property type="molecule type" value="Genomic_DNA"/>
</dbReference>
<reference evidence="5 6" key="1">
    <citation type="submission" date="2018-10" db="EMBL/GenBank/DDBJ databases">
        <title>Sinomicrobium pectinilyticum sp. nov., a pectinase-producing bacterium isolated from alkaline and saline soil, and emended description of the genus Sinomicrobium.</title>
        <authorList>
            <person name="Cheng B."/>
            <person name="Li C."/>
            <person name="Lai Q."/>
            <person name="Du M."/>
            <person name="Shao Z."/>
            <person name="Xu P."/>
            <person name="Yang C."/>
        </authorList>
    </citation>
    <scope>NUCLEOTIDE SEQUENCE [LARGE SCALE GENOMIC DNA]</scope>
    <source>
        <strain evidence="5 6">5DNS001</strain>
    </source>
</reference>
<evidence type="ECO:0000259" key="4">
    <source>
        <dbReference type="PROSITE" id="PS01124"/>
    </source>
</evidence>
<dbReference type="InterPro" id="IPR009057">
    <property type="entry name" value="Homeodomain-like_sf"/>
</dbReference>
<dbReference type="Pfam" id="PF12833">
    <property type="entry name" value="HTH_18"/>
    <property type="match status" value="1"/>
</dbReference>
<sequence length="279" mass="32799">MKTDIQTFAFKALPIDIEVKDLKFIKELPEMLGQPHRVAFYQILWLDRGYAKMNIDFHEIGVESNELLMITPGQICAFDTESAYEGKLILFTGSFFNGSEIDANFLYSSELLNPIRLHKKIAIRPDQMRPLVYLLEKELMQGETSFQIAIAQSYLRIILFESERQFSKDATVLVNSIARRFYNAVENHYKKNRTTEFYQNLLSVNEKKLAKEIKVFSGKTPKVYIDSRIILEAKRLLIYSDLSIQEIGYSLGFEEPSYFNKYFKRHVYSTPFEFRKRHY</sequence>
<comment type="caution">
    <text evidence="5">The sequence shown here is derived from an EMBL/GenBank/DDBJ whole genome shotgun (WGS) entry which is preliminary data.</text>
</comment>
<dbReference type="AlphaFoldDB" id="A0A3N0DR86"/>
<keyword evidence="3" id="KW-0804">Transcription</keyword>
<dbReference type="GO" id="GO:0003700">
    <property type="term" value="F:DNA-binding transcription factor activity"/>
    <property type="evidence" value="ECO:0007669"/>
    <property type="project" value="InterPro"/>
</dbReference>
<evidence type="ECO:0000313" key="6">
    <source>
        <dbReference type="Proteomes" id="UP000267469"/>
    </source>
</evidence>
<dbReference type="Gene3D" id="1.10.10.60">
    <property type="entry name" value="Homeodomain-like"/>
    <property type="match status" value="1"/>
</dbReference>
<dbReference type="PROSITE" id="PS01124">
    <property type="entry name" value="HTH_ARAC_FAMILY_2"/>
    <property type="match status" value="1"/>
</dbReference>
<protein>
    <submittedName>
        <fullName evidence="5">Helix-turn-helix domain-containing protein</fullName>
    </submittedName>
</protein>
<dbReference type="InterPro" id="IPR018060">
    <property type="entry name" value="HTH_AraC"/>
</dbReference>
<name>A0A3N0DR86_SINP1</name>
<evidence type="ECO:0000256" key="3">
    <source>
        <dbReference type="ARBA" id="ARBA00023163"/>
    </source>
</evidence>
<evidence type="ECO:0000256" key="1">
    <source>
        <dbReference type="ARBA" id="ARBA00023015"/>
    </source>
</evidence>
<dbReference type="SUPFAM" id="SSF46689">
    <property type="entry name" value="Homeodomain-like"/>
    <property type="match status" value="1"/>
</dbReference>
<keyword evidence="1" id="KW-0805">Transcription regulation</keyword>
<dbReference type="SUPFAM" id="SSF51215">
    <property type="entry name" value="Regulatory protein AraC"/>
    <property type="match status" value="1"/>
</dbReference>
<evidence type="ECO:0000256" key="2">
    <source>
        <dbReference type="ARBA" id="ARBA00023125"/>
    </source>
</evidence>
<dbReference type="PANTHER" id="PTHR43280">
    <property type="entry name" value="ARAC-FAMILY TRANSCRIPTIONAL REGULATOR"/>
    <property type="match status" value="1"/>
</dbReference>
<proteinExistence type="predicted"/>
<dbReference type="OrthoDB" id="2666928at2"/>
<organism evidence="5 6">
    <name type="scientific">Sinomicrobium pectinilyticum</name>
    <dbReference type="NCBI Taxonomy" id="1084421"/>
    <lineage>
        <taxon>Bacteria</taxon>
        <taxon>Pseudomonadati</taxon>
        <taxon>Bacteroidota</taxon>
        <taxon>Flavobacteriia</taxon>
        <taxon>Flavobacteriales</taxon>
        <taxon>Flavobacteriaceae</taxon>
        <taxon>Sinomicrobium</taxon>
    </lineage>
</organism>
<dbReference type="InterPro" id="IPR037923">
    <property type="entry name" value="HTH-like"/>
</dbReference>